<reference evidence="1" key="1">
    <citation type="submission" date="2023-03" db="EMBL/GenBank/DDBJ databases">
        <authorList>
            <person name="Steffen K."/>
            <person name="Cardenas P."/>
        </authorList>
    </citation>
    <scope>NUCLEOTIDE SEQUENCE</scope>
</reference>
<proteinExistence type="predicted"/>
<name>A0AA35XJY9_GEOBA</name>
<comment type="caution">
    <text evidence="1">The sequence shown here is derived from an EMBL/GenBank/DDBJ whole genome shotgun (WGS) entry which is preliminary data.</text>
</comment>
<gene>
    <name evidence="1" type="ORF">GBAR_LOCUS30234</name>
</gene>
<evidence type="ECO:0000313" key="1">
    <source>
        <dbReference type="EMBL" id="CAI8055361.1"/>
    </source>
</evidence>
<protein>
    <submittedName>
        <fullName evidence="1">Uncharacterized protein</fullName>
    </submittedName>
</protein>
<sequence length="58" mass="6377">MMSSSAESTPSPSTLLWRNITRKCPFPSNIVILVTNQPSLSLLLILHETNHPTTSLSN</sequence>
<keyword evidence="2" id="KW-1185">Reference proteome</keyword>
<evidence type="ECO:0000313" key="2">
    <source>
        <dbReference type="Proteomes" id="UP001174909"/>
    </source>
</evidence>
<dbReference type="AlphaFoldDB" id="A0AA35XJY9"/>
<dbReference type="EMBL" id="CASHTH010004271">
    <property type="protein sequence ID" value="CAI8055361.1"/>
    <property type="molecule type" value="Genomic_DNA"/>
</dbReference>
<organism evidence="1 2">
    <name type="scientific">Geodia barretti</name>
    <name type="common">Barrett's horny sponge</name>
    <dbReference type="NCBI Taxonomy" id="519541"/>
    <lineage>
        <taxon>Eukaryota</taxon>
        <taxon>Metazoa</taxon>
        <taxon>Porifera</taxon>
        <taxon>Demospongiae</taxon>
        <taxon>Heteroscleromorpha</taxon>
        <taxon>Tetractinellida</taxon>
        <taxon>Astrophorina</taxon>
        <taxon>Geodiidae</taxon>
        <taxon>Geodia</taxon>
    </lineage>
</organism>
<dbReference type="Proteomes" id="UP001174909">
    <property type="component" value="Unassembled WGS sequence"/>
</dbReference>
<accession>A0AA35XJY9</accession>